<reference evidence="3" key="1">
    <citation type="submission" date="2020-12" db="UniProtKB">
        <authorList>
            <consortium name="WormBaseParasite"/>
        </authorList>
    </citation>
    <scope>IDENTIFICATION</scope>
    <source>
        <strain evidence="3">MHco3</strain>
    </source>
</reference>
<name>A0A7I4YFL6_HAECO</name>
<proteinExistence type="predicted"/>
<sequence length="86" mass="9581">MIKYVCMCMYEKLKLTNISSGAMVTVSVVMPGRDIPGSQNRHQTGNFGNLTKIGHFGKKASMPRYEPGSLERQRPYMALGHLSPHV</sequence>
<dbReference type="Proteomes" id="UP000025227">
    <property type="component" value="Unplaced"/>
</dbReference>
<organism evidence="2 3">
    <name type="scientific">Haemonchus contortus</name>
    <name type="common">Barber pole worm</name>
    <dbReference type="NCBI Taxonomy" id="6289"/>
    <lineage>
        <taxon>Eukaryota</taxon>
        <taxon>Metazoa</taxon>
        <taxon>Ecdysozoa</taxon>
        <taxon>Nematoda</taxon>
        <taxon>Chromadorea</taxon>
        <taxon>Rhabditida</taxon>
        <taxon>Rhabditina</taxon>
        <taxon>Rhabditomorpha</taxon>
        <taxon>Strongyloidea</taxon>
        <taxon>Trichostrongylidae</taxon>
        <taxon>Haemonchus</taxon>
    </lineage>
</organism>
<keyword evidence="2" id="KW-1185">Reference proteome</keyword>
<dbReference type="WBParaSite" id="HCON_00090260-00001">
    <property type="protein sequence ID" value="HCON_00090260-00001"/>
    <property type="gene ID" value="HCON_00090260"/>
</dbReference>
<dbReference type="AlphaFoldDB" id="A0A7I4YFL6"/>
<feature type="compositionally biased region" description="Polar residues" evidence="1">
    <location>
        <begin position="37"/>
        <end position="49"/>
    </location>
</feature>
<feature type="region of interest" description="Disordered" evidence="1">
    <location>
        <begin position="34"/>
        <end position="54"/>
    </location>
</feature>
<evidence type="ECO:0000313" key="2">
    <source>
        <dbReference type="Proteomes" id="UP000025227"/>
    </source>
</evidence>
<evidence type="ECO:0000256" key="1">
    <source>
        <dbReference type="SAM" id="MobiDB-lite"/>
    </source>
</evidence>
<accession>A0A7I4YFL6</accession>
<protein>
    <submittedName>
        <fullName evidence="3">Ovule protein</fullName>
    </submittedName>
</protein>
<evidence type="ECO:0000313" key="3">
    <source>
        <dbReference type="WBParaSite" id="HCON_00090260-00001"/>
    </source>
</evidence>